<evidence type="ECO:0000256" key="10">
    <source>
        <dbReference type="ARBA" id="ARBA00022777"/>
    </source>
</evidence>
<evidence type="ECO:0000256" key="7">
    <source>
        <dbReference type="ARBA" id="ARBA00022679"/>
    </source>
</evidence>
<evidence type="ECO:0000256" key="8">
    <source>
        <dbReference type="ARBA" id="ARBA00022692"/>
    </source>
</evidence>
<feature type="domain" description="AAA" evidence="18">
    <location>
        <begin position="519"/>
        <end position="658"/>
    </location>
</feature>
<dbReference type="Gene3D" id="3.40.50.300">
    <property type="entry name" value="P-loop containing nucleotide triphosphate hydrolases"/>
    <property type="match status" value="1"/>
</dbReference>
<organism evidence="20 21">
    <name type="scientific">Stakelama sediminis</name>
    <dbReference type="NCBI Taxonomy" id="463200"/>
    <lineage>
        <taxon>Bacteria</taxon>
        <taxon>Pseudomonadati</taxon>
        <taxon>Pseudomonadota</taxon>
        <taxon>Alphaproteobacteria</taxon>
        <taxon>Sphingomonadales</taxon>
        <taxon>Sphingomonadaceae</taxon>
        <taxon>Stakelama</taxon>
    </lineage>
</organism>
<dbReference type="InterPro" id="IPR005702">
    <property type="entry name" value="Wzc-like_C"/>
</dbReference>
<keyword evidence="13 16" id="KW-0472">Membrane</keyword>
<dbReference type="Pfam" id="PF13807">
    <property type="entry name" value="GNVR"/>
    <property type="match status" value="1"/>
</dbReference>
<dbReference type="PANTHER" id="PTHR32309:SF13">
    <property type="entry name" value="FERRIC ENTEROBACTIN TRANSPORT PROTEIN FEPE"/>
    <property type="match status" value="1"/>
</dbReference>
<dbReference type="NCBIfam" id="TIGR01007">
    <property type="entry name" value="eps_fam"/>
    <property type="match status" value="1"/>
</dbReference>
<reference evidence="20 21" key="1">
    <citation type="submission" date="2020-08" db="EMBL/GenBank/DDBJ databases">
        <title>Genomic Encyclopedia of Type Strains, Phase IV (KMG-IV): sequencing the most valuable type-strain genomes for metagenomic binning, comparative biology and taxonomic classification.</title>
        <authorList>
            <person name="Goeker M."/>
        </authorList>
    </citation>
    <scope>NUCLEOTIDE SEQUENCE [LARGE SCALE GENOMIC DNA]</scope>
    <source>
        <strain evidence="20 21">DSM 27203</strain>
    </source>
</reference>
<keyword evidence="10" id="KW-0418">Kinase</keyword>
<evidence type="ECO:0000256" key="15">
    <source>
        <dbReference type="ARBA" id="ARBA00051245"/>
    </source>
</evidence>
<evidence type="ECO:0000256" key="13">
    <source>
        <dbReference type="ARBA" id="ARBA00023136"/>
    </source>
</evidence>
<dbReference type="Pfam" id="PF13614">
    <property type="entry name" value="AAA_31"/>
    <property type="match status" value="1"/>
</dbReference>
<evidence type="ECO:0000256" key="2">
    <source>
        <dbReference type="ARBA" id="ARBA00007316"/>
    </source>
</evidence>
<dbReference type="Pfam" id="PF02706">
    <property type="entry name" value="Wzz"/>
    <property type="match status" value="1"/>
</dbReference>
<evidence type="ECO:0000259" key="18">
    <source>
        <dbReference type="Pfam" id="PF13614"/>
    </source>
</evidence>
<keyword evidence="5" id="KW-1003">Cell membrane</keyword>
<evidence type="ECO:0000256" key="9">
    <source>
        <dbReference type="ARBA" id="ARBA00022741"/>
    </source>
</evidence>
<dbReference type="GO" id="GO:0004715">
    <property type="term" value="F:non-membrane spanning protein tyrosine kinase activity"/>
    <property type="evidence" value="ECO:0007669"/>
    <property type="project" value="UniProtKB-EC"/>
</dbReference>
<evidence type="ECO:0000256" key="1">
    <source>
        <dbReference type="ARBA" id="ARBA00004429"/>
    </source>
</evidence>
<comment type="subcellular location">
    <subcellularLocation>
        <location evidence="1">Cell inner membrane</location>
        <topology evidence="1">Multi-pass membrane protein</topology>
    </subcellularLocation>
</comment>
<evidence type="ECO:0000256" key="16">
    <source>
        <dbReference type="SAM" id="Phobius"/>
    </source>
</evidence>
<evidence type="ECO:0000313" key="20">
    <source>
        <dbReference type="EMBL" id="MBB5719971.1"/>
    </source>
</evidence>
<dbReference type="InterPro" id="IPR003856">
    <property type="entry name" value="LPS_length_determ_N"/>
</dbReference>
<evidence type="ECO:0000256" key="6">
    <source>
        <dbReference type="ARBA" id="ARBA00022519"/>
    </source>
</evidence>
<evidence type="ECO:0000259" key="17">
    <source>
        <dbReference type="Pfam" id="PF02706"/>
    </source>
</evidence>
<dbReference type="PANTHER" id="PTHR32309">
    <property type="entry name" value="TYROSINE-PROTEIN KINASE"/>
    <property type="match status" value="1"/>
</dbReference>
<feature type="domain" description="Tyrosine-protein kinase G-rich" evidence="19">
    <location>
        <begin position="378"/>
        <end position="448"/>
    </location>
</feature>
<evidence type="ECO:0000256" key="5">
    <source>
        <dbReference type="ARBA" id="ARBA00022475"/>
    </source>
</evidence>
<name>A0A840Z1G5_9SPHN</name>
<keyword evidence="8 16" id="KW-0812">Transmembrane</keyword>
<dbReference type="InterPro" id="IPR027417">
    <property type="entry name" value="P-loop_NTPase"/>
</dbReference>
<evidence type="ECO:0000256" key="12">
    <source>
        <dbReference type="ARBA" id="ARBA00022989"/>
    </source>
</evidence>
<sequence length="715" mass="78151">MNRALPLAPPGTSIVPAYAPSPPAIPDRIDLRGSLMFFQRRLWLMAAVIVLALIGGVVLTLMQPKMYRATALVSLNATEDRTATDNGDPVEGPPPSSAYVDTQVQIITSRAIAEEVAVKLGMIPAQAGSSPEQRQQRRSTLDRLQRNLKAQRMGETFALDISYEAPSGEQAAKIVNEFARAFTQWQLHSRVGRNKETIALLQKRLEELRGQAHADTEALQNYRIRNNLLSTSGSSLTEQEISSYNQAVTQARAQAAEDQARLNTARAQLRGGSAGDDVGEALNSGVIGSLRAREAQVGGQVANLEANYGPNYPALKQAKNELAEINRQIEAEINRVISNLQAKVRVSGQRLASLNGSLSQARGKLASNNAAMVGLDELIRKADASQGLYESYLNRYKTLVAQEGSQRPNARVLSFAEPPVLPFKPNLILNLVLAFAIGVAAALGLAFLAETLFSGITTAAEVEERLGVRYIGSIPLLKSVDRKARNPLSALSENPKSAFAEAFRAIRTSVEQAVPGKVEIIAITSALPKEGKTTMSACLARSMAMQGKHVLMIDCDLRRRGLARYMAANPDHPGLLEVLQGDTSWDDALIQVDNNFHFITTRNADESEAELLTGEQFDLLLQQLRNHYDYIVLDLPPMLPVAATRIIAGKADATVMAVRWRKTPDHAVKAALHQLPHDRHSLAGVVLTQVDMRKQSRFGYGDAGYYYQSYKQYYL</sequence>
<dbReference type="EC" id="2.7.10.2" evidence="4"/>
<keyword evidence="11" id="KW-0067">ATP-binding</keyword>
<evidence type="ECO:0000256" key="11">
    <source>
        <dbReference type="ARBA" id="ARBA00022840"/>
    </source>
</evidence>
<keyword evidence="9" id="KW-0547">Nucleotide-binding</keyword>
<dbReference type="CDD" id="cd05387">
    <property type="entry name" value="BY-kinase"/>
    <property type="match status" value="1"/>
</dbReference>
<dbReference type="InterPro" id="IPR050445">
    <property type="entry name" value="Bact_polysacc_biosynth/exp"/>
</dbReference>
<comment type="catalytic activity">
    <reaction evidence="15">
        <text>L-tyrosyl-[protein] + ATP = O-phospho-L-tyrosyl-[protein] + ADP + H(+)</text>
        <dbReference type="Rhea" id="RHEA:10596"/>
        <dbReference type="Rhea" id="RHEA-COMP:10136"/>
        <dbReference type="Rhea" id="RHEA-COMP:20101"/>
        <dbReference type="ChEBI" id="CHEBI:15378"/>
        <dbReference type="ChEBI" id="CHEBI:30616"/>
        <dbReference type="ChEBI" id="CHEBI:46858"/>
        <dbReference type="ChEBI" id="CHEBI:61978"/>
        <dbReference type="ChEBI" id="CHEBI:456216"/>
        <dbReference type="EC" id="2.7.10.2"/>
    </reaction>
</comment>
<keyword evidence="6" id="KW-0997">Cell inner membrane</keyword>
<evidence type="ECO:0000256" key="14">
    <source>
        <dbReference type="ARBA" id="ARBA00023137"/>
    </source>
</evidence>
<comment type="similarity">
    <text evidence="2">Belongs to the CpsD/CapB family.</text>
</comment>
<keyword evidence="21" id="KW-1185">Reference proteome</keyword>
<comment type="caution">
    <text evidence="20">The sequence shown here is derived from an EMBL/GenBank/DDBJ whole genome shotgun (WGS) entry which is preliminary data.</text>
</comment>
<evidence type="ECO:0000313" key="21">
    <source>
        <dbReference type="Proteomes" id="UP000554342"/>
    </source>
</evidence>
<evidence type="ECO:0000256" key="4">
    <source>
        <dbReference type="ARBA" id="ARBA00011903"/>
    </source>
</evidence>
<feature type="transmembrane region" description="Helical" evidence="16">
    <location>
        <begin position="427"/>
        <end position="449"/>
    </location>
</feature>
<dbReference type="GO" id="GO:0005886">
    <property type="term" value="C:plasma membrane"/>
    <property type="evidence" value="ECO:0007669"/>
    <property type="project" value="UniProtKB-SubCell"/>
</dbReference>
<dbReference type="GO" id="GO:0005524">
    <property type="term" value="F:ATP binding"/>
    <property type="evidence" value="ECO:0007669"/>
    <property type="project" value="UniProtKB-KW"/>
</dbReference>
<feature type="transmembrane region" description="Helical" evidence="16">
    <location>
        <begin position="42"/>
        <end position="62"/>
    </location>
</feature>
<comment type="similarity">
    <text evidence="3">Belongs to the etk/wzc family.</text>
</comment>
<evidence type="ECO:0000256" key="3">
    <source>
        <dbReference type="ARBA" id="ARBA00008883"/>
    </source>
</evidence>
<dbReference type="RefSeq" id="WP_184005388.1">
    <property type="nucleotide sequence ID" value="NZ_BAABIF010000011.1"/>
</dbReference>
<dbReference type="SUPFAM" id="SSF52540">
    <property type="entry name" value="P-loop containing nucleoside triphosphate hydrolases"/>
    <property type="match status" value="1"/>
</dbReference>
<keyword evidence="7" id="KW-0808">Transferase</keyword>
<dbReference type="EMBL" id="JACIJI010000007">
    <property type="protein sequence ID" value="MBB5719971.1"/>
    <property type="molecule type" value="Genomic_DNA"/>
</dbReference>
<gene>
    <name evidence="20" type="ORF">FHR23_002930</name>
</gene>
<keyword evidence="14" id="KW-0829">Tyrosine-protein kinase</keyword>
<dbReference type="AlphaFoldDB" id="A0A840Z1G5"/>
<evidence type="ECO:0000259" key="19">
    <source>
        <dbReference type="Pfam" id="PF13807"/>
    </source>
</evidence>
<keyword evidence="12 16" id="KW-1133">Transmembrane helix</keyword>
<accession>A0A840Z1G5</accession>
<dbReference type="InterPro" id="IPR032807">
    <property type="entry name" value="GNVR"/>
</dbReference>
<proteinExistence type="inferred from homology"/>
<dbReference type="Proteomes" id="UP000554342">
    <property type="component" value="Unassembled WGS sequence"/>
</dbReference>
<feature type="domain" description="Polysaccharide chain length determinant N-terminal" evidence="17">
    <location>
        <begin position="27"/>
        <end position="119"/>
    </location>
</feature>
<dbReference type="InterPro" id="IPR025669">
    <property type="entry name" value="AAA_dom"/>
</dbReference>
<protein>
    <recommendedName>
        <fullName evidence="4">non-specific protein-tyrosine kinase</fullName>
        <ecNumber evidence="4">2.7.10.2</ecNumber>
    </recommendedName>
</protein>